<dbReference type="EMBL" id="DRFT01000039">
    <property type="protein sequence ID" value="HDZ49690.1"/>
    <property type="molecule type" value="Genomic_DNA"/>
</dbReference>
<dbReference type="Pfam" id="PF01547">
    <property type="entry name" value="SBP_bac_1"/>
    <property type="match status" value="1"/>
</dbReference>
<dbReference type="SUPFAM" id="SSF53850">
    <property type="entry name" value="Periplasmic binding protein-like II"/>
    <property type="match status" value="1"/>
</dbReference>
<dbReference type="AlphaFoldDB" id="A0A7C1M7G5"/>
<keyword evidence="1" id="KW-0812">Transmembrane</keyword>
<feature type="transmembrane region" description="Helical" evidence="1">
    <location>
        <begin position="24"/>
        <end position="45"/>
    </location>
</feature>
<evidence type="ECO:0000256" key="1">
    <source>
        <dbReference type="SAM" id="Phobius"/>
    </source>
</evidence>
<dbReference type="PANTHER" id="PTHR43649:SF12">
    <property type="entry name" value="DIACETYLCHITOBIOSE BINDING PROTEIN DASA"/>
    <property type="match status" value="1"/>
</dbReference>
<protein>
    <submittedName>
        <fullName evidence="2">Sugar ABC transporter substrate-binding protein</fullName>
    </submittedName>
</protein>
<dbReference type="Proteomes" id="UP000885667">
    <property type="component" value="Unassembled WGS sequence"/>
</dbReference>
<proteinExistence type="predicted"/>
<dbReference type="InterPro" id="IPR006059">
    <property type="entry name" value="SBP"/>
</dbReference>
<sequence length="449" mass="50993">MNHVKLLKGGINKMISKKRSWREYFLKGVGLILAVSLALGLYVSLGSAQEKVNLIWSEWWDQEWGEETIDWIISSFEKKFPNVEVETVFAPHAQYMDKLLTLSMAGEAPDVMGMEVTWAADFDKLGIFEDLDPLISEADPEFTSGHNPGWDSWWKGRLIMTYLYTMSYGIYYNVRMFEEKEIEPPTNWEELRTALRKFRSPEKRQWGIALPVAMKSSAHFTLYNFWTRLIQAGGRMTNEEGLAVFNSDAGVRTLEYWGSLLAEGLVYPGTVRGALAIGEKEMIELFGAEQVPMQLTGPFLKGQAVKRNPEMENNIALTPPFKDVTSGYLITGSGVSLSSQSEHPELAWEFLKHLLSDEVASKMVEEKSLFWANTRALESPSIREDPVLRYLPQMIADPASQPWSVLPQLGDLCNALMENAQEYFLGKEDAQTALNDAVEYWNKIIEEAR</sequence>
<comment type="caution">
    <text evidence="2">The sequence shown here is derived from an EMBL/GenBank/DDBJ whole genome shotgun (WGS) entry which is preliminary data.</text>
</comment>
<gene>
    <name evidence="2" type="ORF">ENH69_00540</name>
</gene>
<dbReference type="Gene3D" id="3.40.190.10">
    <property type="entry name" value="Periplasmic binding protein-like II"/>
    <property type="match status" value="1"/>
</dbReference>
<evidence type="ECO:0000313" key="2">
    <source>
        <dbReference type="EMBL" id="HDZ49690.1"/>
    </source>
</evidence>
<dbReference type="InterPro" id="IPR050490">
    <property type="entry name" value="Bact_solute-bd_prot1"/>
</dbReference>
<dbReference type="CDD" id="cd13585">
    <property type="entry name" value="PBP2_TMBP_like"/>
    <property type="match status" value="1"/>
</dbReference>
<accession>A0A7C1M7G5</accession>
<name>A0A7C1M7G5_UNCAE</name>
<reference evidence="2" key="1">
    <citation type="journal article" date="2020" name="mSystems">
        <title>Genome- and Community-Level Interaction Insights into Carbon Utilization and Element Cycling Functions of Hydrothermarchaeota in Hydrothermal Sediment.</title>
        <authorList>
            <person name="Zhou Z."/>
            <person name="Liu Y."/>
            <person name="Xu W."/>
            <person name="Pan J."/>
            <person name="Luo Z.H."/>
            <person name="Li M."/>
        </authorList>
    </citation>
    <scope>NUCLEOTIDE SEQUENCE [LARGE SCALE GENOMIC DNA]</scope>
    <source>
        <strain evidence="2">HyVt-329</strain>
    </source>
</reference>
<organism evidence="2">
    <name type="scientific">Aerophobetes bacterium</name>
    <dbReference type="NCBI Taxonomy" id="2030807"/>
    <lineage>
        <taxon>Bacteria</taxon>
        <taxon>Candidatus Aerophobota</taxon>
    </lineage>
</organism>
<keyword evidence="1" id="KW-1133">Transmembrane helix</keyword>
<keyword evidence="1" id="KW-0472">Membrane</keyword>
<dbReference type="PANTHER" id="PTHR43649">
    <property type="entry name" value="ARABINOSE-BINDING PROTEIN-RELATED"/>
    <property type="match status" value="1"/>
</dbReference>